<accession>A0ABS1WZU2</accession>
<gene>
    <name evidence="1" type="ORF">JM946_17400</name>
</gene>
<keyword evidence="2" id="KW-1185">Reference proteome</keyword>
<reference evidence="1 2" key="1">
    <citation type="journal article" date="2021" name="Int. J. Syst. Evol. Microbiol.">
        <title>Steroidobacter gossypii sp. nov., isolated from soil of cotton cropping field.</title>
        <authorList>
            <person name="Huang R."/>
            <person name="Yang S."/>
            <person name="Zhen C."/>
            <person name="Liu W."/>
        </authorList>
    </citation>
    <scope>NUCLEOTIDE SEQUENCE [LARGE SCALE GENOMIC DNA]</scope>
    <source>
        <strain evidence="1 2">S1-65</strain>
    </source>
</reference>
<dbReference type="Proteomes" id="UP000661077">
    <property type="component" value="Unassembled WGS sequence"/>
</dbReference>
<comment type="caution">
    <text evidence="1">The sequence shown here is derived from an EMBL/GenBank/DDBJ whole genome shotgun (WGS) entry which is preliminary data.</text>
</comment>
<organism evidence="1 2">
    <name type="scientific">Steroidobacter gossypii</name>
    <dbReference type="NCBI Taxonomy" id="2805490"/>
    <lineage>
        <taxon>Bacteria</taxon>
        <taxon>Pseudomonadati</taxon>
        <taxon>Pseudomonadota</taxon>
        <taxon>Gammaproteobacteria</taxon>
        <taxon>Steroidobacterales</taxon>
        <taxon>Steroidobacteraceae</taxon>
        <taxon>Steroidobacter</taxon>
    </lineage>
</organism>
<proteinExistence type="predicted"/>
<name>A0ABS1WZU2_9GAMM</name>
<dbReference type="EMBL" id="JAEVLS010000003">
    <property type="protein sequence ID" value="MBM0106508.1"/>
    <property type="molecule type" value="Genomic_DNA"/>
</dbReference>
<dbReference type="RefSeq" id="WP_203168606.1">
    <property type="nucleotide sequence ID" value="NZ_JAEVLS010000003.1"/>
</dbReference>
<protein>
    <submittedName>
        <fullName evidence="1">Uncharacterized protein</fullName>
    </submittedName>
</protein>
<evidence type="ECO:0000313" key="1">
    <source>
        <dbReference type="EMBL" id="MBM0106508.1"/>
    </source>
</evidence>
<evidence type="ECO:0000313" key="2">
    <source>
        <dbReference type="Proteomes" id="UP000661077"/>
    </source>
</evidence>
<sequence>MSFDSIEYSNDDVLPLQVSNLAQTLTVLQAIPVVEAPMMRVGISDVGLQQIASALVGTEVHLPALADSRISVSEAAIQTVPGELRVTLGLIGRSPAMQAEVALSGTGAILFERYALAADARSLHAVYRVHIERLAPAFRVGLLSVRTRKWANELLRSRALEQFSEVLTFKIPVPSMPELPLGFVREDTTFIEDTGATYVIRSELPASKLSWPLAVQLPIVSADGLHILATAAPNDLAKPAVNDASPEELAMQRSELMGKVQALTTRLPELTAPIELTVHRRLFEQLVAQVNALPGPARTVSYRLMSWRGRLVDEIHEAELVGKGGYYVEFKDQNSASAKVQIANLTSAWSEHGLTLATSLSANAQARLNVHIDPYIGGGFDFDMGIEGDATAPVDITLAARKLGFGDRIAFVIGPVLRCAQFPLIVQGGGSVKFGVEMYELIGEHLWQPTVLLTDLSQHVPLLPEVNSHSLRHAATYLQVRPVPQAVEVLTDAYQFRAALQVTRHVGAISIEAGEGKLSEAALAALESAWGREVVPTCPAKPASKFLFAGQDFGPNNAAVKVLRDIGRSIGLTKHNAKIAWGDVETVIEDPGKAPEKVAEIAVRVGREVERAGERIERDVLKPAKKLIKKLKF</sequence>